<evidence type="ECO:0008006" key="2">
    <source>
        <dbReference type="Google" id="ProtNLM"/>
    </source>
</evidence>
<organism evidence="1">
    <name type="scientific">Nyssomyia neivai</name>
    <dbReference type="NCBI Taxonomy" id="330878"/>
    <lineage>
        <taxon>Eukaryota</taxon>
        <taxon>Metazoa</taxon>
        <taxon>Ecdysozoa</taxon>
        <taxon>Arthropoda</taxon>
        <taxon>Hexapoda</taxon>
        <taxon>Insecta</taxon>
        <taxon>Pterygota</taxon>
        <taxon>Neoptera</taxon>
        <taxon>Endopterygota</taxon>
        <taxon>Diptera</taxon>
        <taxon>Nematocera</taxon>
        <taxon>Psychodoidea</taxon>
        <taxon>Psychodidae</taxon>
        <taxon>Nyssomyia</taxon>
    </lineage>
</organism>
<accession>A0A1L8D7S5</accession>
<protein>
    <recommendedName>
        <fullName evidence="2">F-box domain-containing protein</fullName>
    </recommendedName>
</protein>
<reference evidence="1" key="1">
    <citation type="submission" date="2016-12" db="EMBL/GenBank/DDBJ databases">
        <title>An insight into the sialome and mialome of the sand fly, Nyssomyia neivai.</title>
        <authorList>
            <person name="Sebastian V."/>
            <person name="Goulart T.M."/>
            <person name="Oliveira W."/>
            <person name="Calvo E."/>
            <person name="Oliveira L.F."/>
            <person name="Pinto M.C."/>
            <person name="Rosselino A.M."/>
            <person name="Ribeiro J.M."/>
        </authorList>
    </citation>
    <scope>NUCLEOTIDE SEQUENCE</scope>
</reference>
<dbReference type="InterPro" id="IPR032675">
    <property type="entry name" value="LRR_dom_sf"/>
</dbReference>
<sequence length="241" mass="28126">MAINPDEGIPSTTIFDLPVEDVLVTYIGKYLCWQDLLNFAKCSRECREIASMLFAKIEKISWSAKIDLQRTPQHQQLEILSDLMNYLSNYAKNLKTIEIDWDTRSCPADISFAELKEITLKGLQSISMNCKNLENLIIPYVDVDDDFLVKFKENNNQLRNLDISTSNRISESILEEFFRNQPHLIKIYLDLLDIHPTTLLAIADICHDIKSLWIPKKAWINIMSQATEMPDEERRYEIQYF</sequence>
<dbReference type="AlphaFoldDB" id="A0A1L8D7S5"/>
<dbReference type="SUPFAM" id="SSF52047">
    <property type="entry name" value="RNI-like"/>
    <property type="match status" value="1"/>
</dbReference>
<proteinExistence type="predicted"/>
<dbReference type="EMBL" id="GFDF01011710">
    <property type="protein sequence ID" value="JAV02374.1"/>
    <property type="molecule type" value="Transcribed_RNA"/>
</dbReference>
<dbReference type="CDD" id="cd22126">
    <property type="entry name" value="F-box_FBXL15"/>
    <property type="match status" value="1"/>
</dbReference>
<evidence type="ECO:0000313" key="1">
    <source>
        <dbReference type="EMBL" id="JAV02374.1"/>
    </source>
</evidence>
<name>A0A1L8D7S5_9DIPT</name>
<dbReference type="Gene3D" id="3.80.10.10">
    <property type="entry name" value="Ribonuclease Inhibitor"/>
    <property type="match status" value="1"/>
</dbReference>